<evidence type="ECO:0000256" key="4">
    <source>
        <dbReference type="ARBA" id="ARBA00022723"/>
    </source>
</evidence>
<dbReference type="PANTHER" id="PTHR18952">
    <property type="entry name" value="CARBONIC ANHYDRASE"/>
    <property type="match status" value="1"/>
</dbReference>
<reference evidence="10" key="1">
    <citation type="submission" date="2020-08" db="EMBL/GenBank/DDBJ databases">
        <title>Multicomponent nature underlies the extraordinary mechanical properties of spider dragline silk.</title>
        <authorList>
            <person name="Kono N."/>
            <person name="Nakamura H."/>
            <person name="Mori M."/>
            <person name="Yoshida Y."/>
            <person name="Ohtoshi R."/>
            <person name="Malay A.D."/>
            <person name="Moran D.A.P."/>
            <person name="Tomita M."/>
            <person name="Numata K."/>
            <person name="Arakawa K."/>
        </authorList>
    </citation>
    <scope>NUCLEOTIDE SEQUENCE</scope>
</reference>
<dbReference type="PROSITE" id="PS51144">
    <property type="entry name" value="ALPHA_CA_2"/>
    <property type="match status" value="1"/>
</dbReference>
<evidence type="ECO:0000256" key="5">
    <source>
        <dbReference type="ARBA" id="ARBA00022833"/>
    </source>
</evidence>
<evidence type="ECO:0000256" key="6">
    <source>
        <dbReference type="ARBA" id="ARBA00023239"/>
    </source>
</evidence>
<dbReference type="InterPro" id="IPR001148">
    <property type="entry name" value="CA_dom"/>
</dbReference>
<organism evidence="10 11">
    <name type="scientific">Nephila pilipes</name>
    <name type="common">Giant wood spider</name>
    <name type="synonym">Nephila maculata</name>
    <dbReference type="NCBI Taxonomy" id="299642"/>
    <lineage>
        <taxon>Eukaryota</taxon>
        <taxon>Metazoa</taxon>
        <taxon>Ecdysozoa</taxon>
        <taxon>Arthropoda</taxon>
        <taxon>Chelicerata</taxon>
        <taxon>Arachnida</taxon>
        <taxon>Araneae</taxon>
        <taxon>Araneomorphae</taxon>
        <taxon>Entelegynae</taxon>
        <taxon>Araneoidea</taxon>
        <taxon>Nephilidae</taxon>
        <taxon>Nephila</taxon>
    </lineage>
</organism>
<name>A0A8X6PB63_NEPPI</name>
<dbReference type="SMART" id="SM01057">
    <property type="entry name" value="Carb_anhydrase"/>
    <property type="match status" value="1"/>
</dbReference>
<protein>
    <recommendedName>
        <fullName evidence="3 8">Carbonic anhydrase</fullName>
        <ecNumber evidence="3 8">4.2.1.1</ecNumber>
    </recommendedName>
</protein>
<dbReference type="Pfam" id="PF00194">
    <property type="entry name" value="Carb_anhydrase"/>
    <property type="match status" value="1"/>
</dbReference>
<comment type="similarity">
    <text evidence="2 8">Belongs to the alpha-carbonic anhydrase family.</text>
</comment>
<dbReference type="InterPro" id="IPR023561">
    <property type="entry name" value="Carbonic_anhydrase_a-class"/>
</dbReference>
<dbReference type="InterPro" id="IPR018338">
    <property type="entry name" value="Carbonic_anhydrase_a-class_CS"/>
</dbReference>
<dbReference type="PROSITE" id="PS00162">
    <property type="entry name" value="ALPHA_CA_1"/>
    <property type="match status" value="1"/>
</dbReference>
<comment type="function">
    <text evidence="1 8">Reversible hydration of carbon dioxide.</text>
</comment>
<keyword evidence="6 8" id="KW-0456">Lyase</keyword>
<dbReference type="EC" id="4.2.1.1" evidence="3 8"/>
<accession>A0A8X6PB63</accession>
<sequence>MINGDSPTSDRQARADWIKVFLSNSYCKAEEKQQWSYYGRTNAKIMLDDGVTRSIEVLGSTYDLKSLHFHWGSPNNAGSEHILDGIHYDCEAHFVHKNERNGVAVIAVLYEKNAGINKAFNPIVDALPEIVYKGKRVSLPSQLHLQQLLTQDSENFYHYNGSLTTPECDETVSWFILKGINYIGKTQMAPFYKLRTVTETESHENCNLVNNYRLTQELNGRIVFSPK</sequence>
<dbReference type="PANTHER" id="PTHR18952:SF265">
    <property type="entry name" value="CARBONIC ANHYDRASE"/>
    <property type="match status" value="1"/>
</dbReference>
<dbReference type="SUPFAM" id="SSF51069">
    <property type="entry name" value="Carbonic anhydrase"/>
    <property type="match status" value="1"/>
</dbReference>
<comment type="catalytic activity">
    <reaction evidence="7 8">
        <text>hydrogencarbonate + H(+) = CO2 + H2O</text>
        <dbReference type="Rhea" id="RHEA:10748"/>
        <dbReference type="ChEBI" id="CHEBI:15377"/>
        <dbReference type="ChEBI" id="CHEBI:15378"/>
        <dbReference type="ChEBI" id="CHEBI:16526"/>
        <dbReference type="ChEBI" id="CHEBI:17544"/>
        <dbReference type="EC" id="4.2.1.1"/>
    </reaction>
</comment>
<comment type="cofactor">
    <cofactor evidence="8">
        <name>Zn(2+)</name>
        <dbReference type="ChEBI" id="CHEBI:29105"/>
    </cofactor>
</comment>
<dbReference type="CDD" id="cd00326">
    <property type="entry name" value="alpha_CA"/>
    <property type="match status" value="1"/>
</dbReference>
<dbReference type="AlphaFoldDB" id="A0A8X6PB63"/>
<dbReference type="Proteomes" id="UP000887013">
    <property type="component" value="Unassembled WGS sequence"/>
</dbReference>
<dbReference type="EMBL" id="BMAW01066904">
    <property type="protein sequence ID" value="GFT57128.1"/>
    <property type="molecule type" value="Genomic_DNA"/>
</dbReference>
<proteinExistence type="inferred from homology"/>
<comment type="caution">
    <text evidence="10">The sequence shown here is derived from an EMBL/GenBank/DDBJ whole genome shotgun (WGS) entry which is preliminary data.</text>
</comment>
<evidence type="ECO:0000259" key="9">
    <source>
        <dbReference type="PROSITE" id="PS51144"/>
    </source>
</evidence>
<dbReference type="Gene3D" id="3.10.200.10">
    <property type="entry name" value="Alpha carbonic anhydrase"/>
    <property type="match status" value="1"/>
</dbReference>
<evidence type="ECO:0000313" key="11">
    <source>
        <dbReference type="Proteomes" id="UP000887013"/>
    </source>
</evidence>
<feature type="domain" description="Alpha-carbonic anhydrase" evidence="9">
    <location>
        <begin position="1"/>
        <end position="227"/>
    </location>
</feature>
<dbReference type="GO" id="GO:0004089">
    <property type="term" value="F:carbonate dehydratase activity"/>
    <property type="evidence" value="ECO:0007669"/>
    <property type="project" value="UniProtKB-UniRule"/>
</dbReference>
<keyword evidence="11" id="KW-1185">Reference proteome</keyword>
<dbReference type="OrthoDB" id="429145at2759"/>
<keyword evidence="4 8" id="KW-0479">Metal-binding</keyword>
<dbReference type="InterPro" id="IPR036398">
    <property type="entry name" value="CA_dom_sf"/>
</dbReference>
<dbReference type="GO" id="GO:0008270">
    <property type="term" value="F:zinc ion binding"/>
    <property type="evidence" value="ECO:0007669"/>
    <property type="project" value="UniProtKB-UniRule"/>
</dbReference>
<evidence type="ECO:0000313" key="10">
    <source>
        <dbReference type="EMBL" id="GFT57128.1"/>
    </source>
</evidence>
<evidence type="ECO:0000256" key="1">
    <source>
        <dbReference type="ARBA" id="ARBA00002904"/>
    </source>
</evidence>
<evidence type="ECO:0000256" key="3">
    <source>
        <dbReference type="ARBA" id="ARBA00012925"/>
    </source>
</evidence>
<gene>
    <name evidence="10" type="primary">Ca4</name>
    <name evidence="10" type="ORF">NPIL_129931</name>
</gene>
<evidence type="ECO:0000256" key="7">
    <source>
        <dbReference type="ARBA" id="ARBA00048348"/>
    </source>
</evidence>
<evidence type="ECO:0000256" key="2">
    <source>
        <dbReference type="ARBA" id="ARBA00010718"/>
    </source>
</evidence>
<keyword evidence="5 8" id="KW-0862">Zinc</keyword>
<evidence type="ECO:0000256" key="8">
    <source>
        <dbReference type="RuleBase" id="RU367011"/>
    </source>
</evidence>